<keyword evidence="1" id="KW-0168">Coated pit</keyword>
<evidence type="ECO:0000256" key="3">
    <source>
        <dbReference type="SAM" id="MobiDB-lite"/>
    </source>
</evidence>
<dbReference type="InterPro" id="IPR011990">
    <property type="entry name" value="TPR-like_helical_dom_sf"/>
</dbReference>
<dbReference type="CDD" id="cd00201">
    <property type="entry name" value="WW"/>
    <property type="match status" value="1"/>
</dbReference>
<dbReference type="InterPro" id="IPR016341">
    <property type="entry name" value="Clathrin_heavy_chain"/>
</dbReference>
<feature type="repeat" description="CHCR" evidence="2">
    <location>
        <begin position="966"/>
        <end position="1113"/>
    </location>
</feature>
<feature type="repeat" description="CHCR" evidence="2">
    <location>
        <begin position="650"/>
        <end position="792"/>
    </location>
</feature>
<evidence type="ECO:0000256" key="2">
    <source>
        <dbReference type="PROSITE-ProRule" id="PRU01006"/>
    </source>
</evidence>
<dbReference type="PROSITE" id="PS50236">
    <property type="entry name" value="CHCR"/>
    <property type="match status" value="6"/>
</dbReference>
<dbReference type="Gene3D" id="2.20.70.10">
    <property type="match status" value="1"/>
</dbReference>
<dbReference type="InterPro" id="IPR016025">
    <property type="entry name" value="Clathrin_H-chain_N"/>
</dbReference>
<organism evidence="5 6">
    <name type="scientific">Durusdinium trenchii</name>
    <dbReference type="NCBI Taxonomy" id="1381693"/>
    <lineage>
        <taxon>Eukaryota</taxon>
        <taxon>Sar</taxon>
        <taxon>Alveolata</taxon>
        <taxon>Dinophyceae</taxon>
        <taxon>Suessiales</taxon>
        <taxon>Symbiodiniaceae</taxon>
        <taxon>Durusdinium</taxon>
    </lineage>
</organism>
<comment type="similarity">
    <text evidence="1">Belongs to the clathrin heavy chain family.</text>
</comment>
<dbReference type="Proteomes" id="UP001642484">
    <property type="component" value="Unassembled WGS sequence"/>
</dbReference>
<proteinExistence type="inferred from homology"/>
<protein>
    <recommendedName>
        <fullName evidence="1">Clathrin heavy chain</fullName>
    </recommendedName>
</protein>
<dbReference type="Gene3D" id="1.25.40.10">
    <property type="entry name" value="Tetratricopeptide repeat domain"/>
    <property type="match status" value="3"/>
</dbReference>
<evidence type="ECO:0000259" key="4">
    <source>
        <dbReference type="PROSITE" id="PS50020"/>
    </source>
</evidence>
<feature type="repeat" description="CHCR" evidence="2">
    <location>
        <begin position="797"/>
        <end position="938"/>
    </location>
</feature>
<dbReference type="Pfam" id="PF01394">
    <property type="entry name" value="Clathrin_propel"/>
    <property type="match status" value="1"/>
</dbReference>
<dbReference type="PANTHER" id="PTHR10292:SF1">
    <property type="entry name" value="CLATHRIN HEAVY CHAIN"/>
    <property type="match status" value="1"/>
</dbReference>
<dbReference type="Gene3D" id="2.130.10.110">
    <property type="entry name" value="Clathrin heavy-chain terminal domain"/>
    <property type="match status" value="1"/>
</dbReference>
<dbReference type="InterPro" id="IPR022365">
    <property type="entry name" value="Clathrin_H-chain_propeller_rpt"/>
</dbReference>
<dbReference type="InterPro" id="IPR016024">
    <property type="entry name" value="ARM-type_fold"/>
</dbReference>
<dbReference type="PIRSF" id="PIRSF002290">
    <property type="entry name" value="Clathrin_H_chain"/>
    <property type="match status" value="1"/>
</dbReference>
<dbReference type="EMBL" id="CAXAMN010026472">
    <property type="protein sequence ID" value="CAK9103245.1"/>
    <property type="molecule type" value="Genomic_DNA"/>
</dbReference>
<comment type="caution">
    <text evidence="5">The sequence shown here is derived from an EMBL/GenBank/DDBJ whole genome shotgun (WGS) entry which is preliminary data.</text>
</comment>
<evidence type="ECO:0000313" key="5">
    <source>
        <dbReference type="EMBL" id="CAK9103245.1"/>
    </source>
</evidence>
<dbReference type="InterPro" id="IPR001202">
    <property type="entry name" value="WW_dom"/>
</dbReference>
<dbReference type="Pfam" id="PF13838">
    <property type="entry name" value="Clathrin_H_link"/>
    <property type="match status" value="1"/>
</dbReference>
<feature type="repeat" description="CHCR" evidence="2">
    <location>
        <begin position="502"/>
        <end position="648"/>
    </location>
</feature>
<dbReference type="Pfam" id="PF00637">
    <property type="entry name" value="Clathrin"/>
    <property type="match status" value="6"/>
</dbReference>
<gene>
    <name evidence="5" type="ORF">CCMP2556_LOCUS48492</name>
</gene>
<name>A0ABP0RRH2_9DINO</name>
<accession>A0ABP0RRH2</accession>
<comment type="subcellular location">
    <subcellularLocation>
        <location evidence="1">Cytoplasmic vesicle membrane</location>
        <topology evidence="1">Peripheral membrane protein</topology>
        <orientation evidence="1">Cytoplasmic side</orientation>
    </subcellularLocation>
    <subcellularLocation>
        <location evidence="1">Membrane</location>
        <location evidence="1">Coated pit</location>
        <topology evidence="1">Peripheral membrane protein</topology>
        <orientation evidence="1">Cytoplasmic side</orientation>
    </subcellularLocation>
</comment>
<feature type="domain" description="WW" evidence="4">
    <location>
        <begin position="1554"/>
        <end position="1581"/>
    </location>
</feature>
<evidence type="ECO:0000256" key="1">
    <source>
        <dbReference type="PIRNR" id="PIRNR002290"/>
    </source>
</evidence>
<evidence type="ECO:0000313" key="6">
    <source>
        <dbReference type="Proteomes" id="UP001642484"/>
    </source>
</evidence>
<keyword evidence="1" id="KW-0968">Cytoplasmic vesicle</keyword>
<dbReference type="InterPro" id="IPR055358">
    <property type="entry name" value="CHCR"/>
</dbReference>
<dbReference type="PROSITE" id="PS50020">
    <property type="entry name" value="WW_DOMAIN_2"/>
    <property type="match status" value="1"/>
</dbReference>
<dbReference type="PANTHER" id="PTHR10292">
    <property type="entry name" value="CLATHRIN HEAVY CHAIN RELATED"/>
    <property type="match status" value="1"/>
</dbReference>
<keyword evidence="6" id="KW-1185">Reference proteome</keyword>
<dbReference type="SUPFAM" id="SSF50989">
    <property type="entry name" value="Clathrin heavy-chain terminal domain"/>
    <property type="match status" value="1"/>
</dbReference>
<dbReference type="InterPro" id="IPR000547">
    <property type="entry name" value="Clathrin_H-chain/VPS_repeat"/>
</dbReference>
<feature type="region of interest" description="Disordered" evidence="3">
    <location>
        <begin position="1691"/>
        <end position="1714"/>
    </location>
</feature>
<dbReference type="SMART" id="SM00299">
    <property type="entry name" value="CLH"/>
    <property type="match status" value="6"/>
</dbReference>
<feature type="repeat" description="CHCR" evidence="2">
    <location>
        <begin position="1117"/>
        <end position="1258"/>
    </location>
</feature>
<dbReference type="PROSITE" id="PS01159">
    <property type="entry name" value="WW_DOMAIN_1"/>
    <property type="match status" value="1"/>
</dbReference>
<reference evidence="5 6" key="1">
    <citation type="submission" date="2024-02" db="EMBL/GenBank/DDBJ databases">
        <authorList>
            <person name="Chen Y."/>
            <person name="Shah S."/>
            <person name="Dougan E. K."/>
            <person name="Thang M."/>
            <person name="Chan C."/>
        </authorList>
    </citation>
    <scope>NUCLEOTIDE SEQUENCE [LARGE SCALE GENOMIC DNA]</scope>
</reference>
<keyword evidence="1" id="KW-0472">Membrane</keyword>
<feature type="repeat" description="CHCR" evidence="2">
    <location>
        <begin position="1263"/>
        <end position="1409"/>
    </location>
</feature>
<dbReference type="SUPFAM" id="SSF48371">
    <property type="entry name" value="ARM repeat"/>
    <property type="match status" value="6"/>
</dbReference>
<comment type="function">
    <text evidence="1">Clathrin is the major protein of the polyhedral coat of coated pits and vesicles.</text>
</comment>
<sequence length="1749" mass="197967">MHNNNAVNKRPMKAEATLMNPQDNIIALKAASEGQPGHFVQIFNLDTKEKLGVYQCPEQIVFWRWLAPRMLALVCAQDVYHWNLATANSQPEKIFQRAGKLAEAGTQIINYSANSQVSWCLLTGISSQDQGRTIDGNMQLYSVERKQQQLLEGHAGCFGNVYVDDGGVRCGVFAFQERKAGQPGTKLHIMDILKNRGESAPPFKVQQEIAMPPEAPTDFAVGLHLSEKHGVIFMVTKAGFLFMFDIGTGTMLVRSRVSQETVFITVGSALSGGIIFVNKRGAVMSAKVNEAAIVNYIINQLVQIPNRQDIAFNMAKRFGLPGADELFQRQFNQLFASGDYKGAALIAAQCKSGLLRTPQTIQQFKSVQAPPGQSSPILHYFSTLLEHNKLNALESVELVRPVVQQGRRELIEKWLKEDKLECTEELGDIVRPLETKFALSIYLRAQIHQKVIQCFVELGQIDQIVAYVKRVGYQADYTQLLQNMVASNPEGATNFAKSLLEGQNGVPLIDINQVVKVFMDQNRLQETTSILLDALKANKPDQAHLQTQLLAMNLQQAPKVAEAILQMNMFTHYDRAYIGQLCEKAGLMQWAMEHYTDGADLKRVMMHAHQMTPEFLIQYFSRLSPETALECLTDLMRHNRQNLQVAVKVAIQYHEQIGAVKIVEMFESFGSNEGIFYFLGAILNTSTDPDVHFKYIQAASRVGNMQEVERVCRESQVYDPTAVKNFLKEAKLPDPRPLIYVCDLHDFVEELTDYLYKNSLMKYIEVYVVKVNPLKCPQVIGSLIDLDCSEDFIKTLLQNVRAACPAEPLVEQIEKRNRLRLLLPWLEARVAEGNQDPHLHNAMAKILIDTNRDPENFLKTNAFYDSKIVGKYCEDRDPHLAYTAYKRAWGSCDEQLVDVTNRNGLFRLQARYLVERQSPDLWALVLTPDNQAERSTCHLDHSRVEAIATRVEYRRNVIDQVVSTALPESTNADEVSATVKAFISADLPTELIELLEKIVLHNSDFSKNRNLQNLLVLTAIKADKARVMDYINRLDNYDGPEIAKIALGDPYGLYEEAFLIYKKCGQNAEAMDVLLENINSLERAQEFAARINDKTVWYKLGKAQLETGGVPESVDSYLKSEDATDYLEVIQAAEREENYEELVRYLMMARTKVKDSQIDGELVYAYAKTERLGEMEEFISGTNTANIQAVGDRLYDEKFYKAAKILYASIPNNGRLASCHVQLGEYTQAVEAAKKANNPKTWQEVNLACVKAEQFRCAEIAGQHIIVHPDHLEEVISQYEKQGCFDALMQLLESGLGNERAHVGMYTELATMYAKYKPKMLMDFIKMNVQKLNIPKLIHACERHYHWEHAVFLYTHYDEYDQAANTMMAHSPIAFAHDQFLMIMQKVSNMELYYRAVQFYLDEQPLQLNSLLSTITPKVDHARVVQQVKKAGQLPLIMPYMKQASWPDVQSLEAINDIYVDGEQYEELSCTAWHSPAELPSGIPAELPLGNSRERRCWEGCTANRNLLHPQVFLCVLDALMLIIRDCLSVADLASALTAHLRHADEEAEKKLEGWSMHEQGRLQYFYNASTGESCWENPADFAQHELHAQYWLLGRFVQHFYGDMALSGEGRSFLTALGERVNVPDEVKDYAAWIQASVASSSPVAQVPTPQRRTRPPLPPLTALPLKADADPLEPHLAFLVRAPSVDPSPEVRFKRAQSSGQLERRKRTHPPLTKYPLRRSLMIWKPVAEEDLRSGQLQARRAQTGPF</sequence>